<evidence type="ECO:0000313" key="1">
    <source>
        <dbReference type="EMBL" id="CRL01146.1"/>
    </source>
</evidence>
<sequence>MLISKVTELAKIYLLEKFLHLIMIRVNKAGNFNCLLEECKRIFKLNPFYCDITFNNFFKLNKDKVFKDITNFPFIHQTNIKRTETNCGRVGKLCGENPIKLLRETKGMKLKKSEDITTNLGTSTIETIQNTRSSLYHSKFLRFSLTLNIT</sequence>
<dbReference type="EMBL" id="CVRI01000055">
    <property type="protein sequence ID" value="CRL01146.1"/>
    <property type="molecule type" value="Genomic_DNA"/>
</dbReference>
<keyword evidence="2" id="KW-1185">Reference proteome</keyword>
<reference evidence="1 2" key="1">
    <citation type="submission" date="2015-04" db="EMBL/GenBank/DDBJ databases">
        <authorList>
            <person name="Syromyatnikov M.Y."/>
            <person name="Popov V.N."/>
        </authorList>
    </citation>
    <scope>NUCLEOTIDE SEQUENCE [LARGE SCALE GENOMIC DNA]</scope>
</reference>
<gene>
    <name evidence="1" type="ORF">CLUMA_CG014711</name>
</gene>
<dbReference type="AlphaFoldDB" id="A0A1J1IN19"/>
<protein>
    <submittedName>
        <fullName evidence="1">CLUMA_CG014711, isoform A</fullName>
    </submittedName>
</protein>
<accession>A0A1J1IN19</accession>
<organism evidence="1 2">
    <name type="scientific">Clunio marinus</name>
    <dbReference type="NCBI Taxonomy" id="568069"/>
    <lineage>
        <taxon>Eukaryota</taxon>
        <taxon>Metazoa</taxon>
        <taxon>Ecdysozoa</taxon>
        <taxon>Arthropoda</taxon>
        <taxon>Hexapoda</taxon>
        <taxon>Insecta</taxon>
        <taxon>Pterygota</taxon>
        <taxon>Neoptera</taxon>
        <taxon>Endopterygota</taxon>
        <taxon>Diptera</taxon>
        <taxon>Nematocera</taxon>
        <taxon>Chironomoidea</taxon>
        <taxon>Chironomidae</taxon>
        <taxon>Clunio</taxon>
    </lineage>
</organism>
<name>A0A1J1IN19_9DIPT</name>
<proteinExistence type="predicted"/>
<evidence type="ECO:0000313" key="2">
    <source>
        <dbReference type="Proteomes" id="UP000183832"/>
    </source>
</evidence>
<dbReference type="Proteomes" id="UP000183832">
    <property type="component" value="Unassembled WGS sequence"/>
</dbReference>